<dbReference type="NCBIfam" id="NF047510">
    <property type="entry name" value="LIC_10190_fam"/>
    <property type="match status" value="1"/>
</dbReference>
<dbReference type="InterPro" id="IPR058514">
    <property type="entry name" value="DUF8201"/>
</dbReference>
<gene>
    <name evidence="3" type="ORF">EI427_08510</name>
</gene>
<evidence type="ECO:0000313" key="3">
    <source>
        <dbReference type="EMBL" id="AZQ62277.1"/>
    </source>
</evidence>
<feature type="transmembrane region" description="Helical" evidence="1">
    <location>
        <begin position="273"/>
        <end position="289"/>
    </location>
</feature>
<feature type="transmembrane region" description="Helical" evidence="1">
    <location>
        <begin position="438"/>
        <end position="457"/>
    </location>
</feature>
<dbReference type="KEGG" id="fll:EI427_08510"/>
<dbReference type="Pfam" id="PF26626">
    <property type="entry name" value="DUF8201"/>
    <property type="match status" value="1"/>
</dbReference>
<feature type="transmembrane region" description="Helical" evidence="1">
    <location>
        <begin position="386"/>
        <end position="402"/>
    </location>
</feature>
<dbReference type="Proteomes" id="UP000267268">
    <property type="component" value="Chromosome 1"/>
</dbReference>
<feature type="transmembrane region" description="Helical" evidence="1">
    <location>
        <begin position="6"/>
        <end position="26"/>
    </location>
</feature>
<feature type="transmembrane region" description="Helical" evidence="1">
    <location>
        <begin position="211"/>
        <end position="226"/>
    </location>
</feature>
<feature type="transmembrane region" description="Helical" evidence="1">
    <location>
        <begin position="33"/>
        <end position="55"/>
    </location>
</feature>
<sequence>MLISLLILLLVLINTVGIGLIVVGLFKTSNERDLVITSFIGSFVIMLLLAITHFFVPINELTLIPFTLLSCIILYVNRKVDYKLSLSKEFIFLLIIFIFYLIGKGTQYPSWTDSNLYHAQVIQWYNKYPITKGIANLFCAYGLNSFFHLFAAQYTFLNISNDPLPNIGILYFELMFLLFVFSKIQEHTNYILIIPCWIFVGYWNWESSPSPDIVVSIIISIGLIIFSQKKISIEEHLFCILSIILIVTIKQSGAIYSLLIFPYLGFLKPNKKHLYFLLTITVVTFLTWVPRNLILSGYPLYPLTIIDFVDLKHQVPKELVNAWTIQITYFARLPIDSWREVIGQPFTTWIPNWFLLHRKTDRLLMIVTLISLIYSVFIFNKQDNKHKAILCIIYIGLTFWIVKTPTMRFGYSYMLMLFTICLKAILKKKKNTDLIINYSLAIIIIIGISFSALYYNWKDTIIFPGKYKKTNTNNFLIDQNVFISVPIDDYCKDTAIPCMYITPESTLKAFSNKISDGFYQSHPSEIDIEQRGY</sequence>
<dbReference type="AlphaFoldDB" id="A0A3S9P265"/>
<feature type="transmembrane region" description="Helical" evidence="1">
    <location>
        <begin position="61"/>
        <end position="78"/>
    </location>
</feature>
<dbReference type="RefSeq" id="WP_126613620.1">
    <property type="nucleotide sequence ID" value="NZ_CP034562.1"/>
</dbReference>
<protein>
    <recommendedName>
        <fullName evidence="2">DUF8201 domain-containing protein</fullName>
    </recommendedName>
</protein>
<keyword evidence="1" id="KW-0812">Transmembrane</keyword>
<keyword evidence="1" id="KW-0472">Membrane</keyword>
<feature type="transmembrane region" description="Helical" evidence="1">
    <location>
        <begin position="188"/>
        <end position="205"/>
    </location>
</feature>
<evidence type="ECO:0000256" key="1">
    <source>
        <dbReference type="SAM" id="Phobius"/>
    </source>
</evidence>
<organism evidence="3 4">
    <name type="scientific">Flammeovirga pectinis</name>
    <dbReference type="NCBI Taxonomy" id="2494373"/>
    <lineage>
        <taxon>Bacteria</taxon>
        <taxon>Pseudomonadati</taxon>
        <taxon>Bacteroidota</taxon>
        <taxon>Cytophagia</taxon>
        <taxon>Cytophagales</taxon>
        <taxon>Flammeovirgaceae</taxon>
        <taxon>Flammeovirga</taxon>
    </lineage>
</organism>
<feature type="transmembrane region" description="Helical" evidence="1">
    <location>
        <begin position="238"/>
        <end position="261"/>
    </location>
</feature>
<proteinExistence type="predicted"/>
<feature type="domain" description="DUF8201" evidence="2">
    <location>
        <begin position="1"/>
        <end position="415"/>
    </location>
</feature>
<keyword evidence="4" id="KW-1185">Reference proteome</keyword>
<feature type="transmembrane region" description="Helical" evidence="1">
    <location>
        <begin position="90"/>
        <end position="108"/>
    </location>
</feature>
<dbReference type="OrthoDB" id="344987at2"/>
<evidence type="ECO:0000313" key="4">
    <source>
        <dbReference type="Proteomes" id="UP000267268"/>
    </source>
</evidence>
<feature type="transmembrane region" description="Helical" evidence="1">
    <location>
        <begin position="164"/>
        <end position="181"/>
    </location>
</feature>
<name>A0A3S9P265_9BACT</name>
<dbReference type="InterPro" id="IPR058065">
    <property type="entry name" value="LIC_10190-like"/>
</dbReference>
<dbReference type="EMBL" id="CP034562">
    <property type="protein sequence ID" value="AZQ62277.1"/>
    <property type="molecule type" value="Genomic_DNA"/>
</dbReference>
<evidence type="ECO:0000259" key="2">
    <source>
        <dbReference type="Pfam" id="PF26626"/>
    </source>
</evidence>
<feature type="transmembrane region" description="Helical" evidence="1">
    <location>
        <begin position="363"/>
        <end position="380"/>
    </location>
</feature>
<keyword evidence="1" id="KW-1133">Transmembrane helix</keyword>
<reference evidence="3 4" key="1">
    <citation type="submission" date="2018-12" db="EMBL/GenBank/DDBJ databases">
        <title>Flammeovirga pectinis sp. nov., isolated from the gut of the Korean scallop, Patinopecten yessoensis.</title>
        <authorList>
            <person name="Bae J.-W."/>
            <person name="Jeong Y.-S."/>
            <person name="Kang W."/>
        </authorList>
    </citation>
    <scope>NUCLEOTIDE SEQUENCE [LARGE SCALE GENOMIC DNA]</scope>
    <source>
        <strain evidence="3 4">L12M1</strain>
    </source>
</reference>
<accession>A0A3S9P265</accession>